<evidence type="ECO:0000313" key="6">
    <source>
        <dbReference type="EMBL" id="EJT80164.1"/>
    </source>
</evidence>
<dbReference type="PANTHER" id="PTHR43712">
    <property type="entry name" value="PUTATIVE (AFU_ORTHOLOGUE AFUA_4G14580)-RELATED"/>
    <property type="match status" value="1"/>
</dbReference>
<dbReference type="InterPro" id="IPR016461">
    <property type="entry name" value="COMT-like"/>
</dbReference>
<reference evidence="8" key="1">
    <citation type="submission" date="2010-07" db="EMBL/GenBank/DDBJ databases">
        <title>The genome sequence of Gaeumannomyces graminis var. tritici strain R3-111a-1.</title>
        <authorList>
            <consortium name="The Broad Institute Genome Sequencing Platform"/>
            <person name="Ma L.-J."/>
            <person name="Dead R."/>
            <person name="Young S."/>
            <person name="Zeng Q."/>
            <person name="Koehrsen M."/>
            <person name="Alvarado L."/>
            <person name="Berlin A."/>
            <person name="Chapman S.B."/>
            <person name="Chen Z."/>
            <person name="Freedman E."/>
            <person name="Gellesch M."/>
            <person name="Goldberg J."/>
            <person name="Griggs A."/>
            <person name="Gujja S."/>
            <person name="Heilman E.R."/>
            <person name="Heiman D."/>
            <person name="Hepburn T."/>
            <person name="Howarth C."/>
            <person name="Jen D."/>
            <person name="Larson L."/>
            <person name="Mehta T."/>
            <person name="Neiman D."/>
            <person name="Pearson M."/>
            <person name="Roberts A."/>
            <person name="Saif S."/>
            <person name="Shea T."/>
            <person name="Shenoy N."/>
            <person name="Sisk P."/>
            <person name="Stolte C."/>
            <person name="Sykes S."/>
            <person name="Walk T."/>
            <person name="White J."/>
            <person name="Yandava C."/>
            <person name="Haas B."/>
            <person name="Nusbaum C."/>
            <person name="Birren B."/>
        </authorList>
    </citation>
    <scope>NUCLEOTIDE SEQUENCE [LARGE SCALE GENOMIC DNA]</scope>
    <source>
        <strain evidence="8">R3-111a-1</strain>
    </source>
</reference>
<keyword evidence="2" id="KW-0808">Transferase</keyword>
<dbReference type="Gene3D" id="3.40.50.150">
    <property type="entry name" value="Vaccinia Virus protein VP39"/>
    <property type="match status" value="1"/>
</dbReference>
<reference evidence="6" key="3">
    <citation type="submission" date="2010-09" db="EMBL/GenBank/DDBJ databases">
        <title>Annotation of Gaeumannomyces graminis var. tritici R3-111a-1.</title>
        <authorList>
            <consortium name="The Broad Institute Genome Sequencing Platform"/>
            <person name="Ma L.-J."/>
            <person name="Dead R."/>
            <person name="Young S.K."/>
            <person name="Zeng Q."/>
            <person name="Gargeya S."/>
            <person name="Fitzgerald M."/>
            <person name="Haas B."/>
            <person name="Abouelleil A."/>
            <person name="Alvarado L."/>
            <person name="Arachchi H.M."/>
            <person name="Berlin A."/>
            <person name="Brown A."/>
            <person name="Chapman S.B."/>
            <person name="Chen Z."/>
            <person name="Dunbar C."/>
            <person name="Freedman E."/>
            <person name="Gearin G."/>
            <person name="Gellesch M."/>
            <person name="Goldberg J."/>
            <person name="Griggs A."/>
            <person name="Gujja S."/>
            <person name="Heiman D."/>
            <person name="Howarth C."/>
            <person name="Larson L."/>
            <person name="Lui A."/>
            <person name="MacDonald P.J.P."/>
            <person name="Mehta T."/>
            <person name="Montmayeur A."/>
            <person name="Murphy C."/>
            <person name="Neiman D."/>
            <person name="Pearson M."/>
            <person name="Priest M."/>
            <person name="Roberts A."/>
            <person name="Saif S."/>
            <person name="Shea T."/>
            <person name="Shenoy N."/>
            <person name="Sisk P."/>
            <person name="Stolte C."/>
            <person name="Sykes S."/>
            <person name="Yandava C."/>
            <person name="Wortman J."/>
            <person name="Nusbaum C."/>
            <person name="Birren B."/>
        </authorList>
    </citation>
    <scope>NUCLEOTIDE SEQUENCE</scope>
    <source>
        <strain evidence="6">R3-111a-1</strain>
    </source>
</reference>
<dbReference type="HOGENOM" id="CLU_005533_5_2_1"/>
<gene>
    <name evidence="7" type="primary">20340626</name>
    <name evidence="6" type="ORF">GGTG_00168</name>
</gene>
<dbReference type="EnsemblFungi" id="EJT80164">
    <property type="protein sequence ID" value="EJT80164"/>
    <property type="gene ID" value="GGTG_00168"/>
</dbReference>
<dbReference type="OrthoDB" id="1535081at2759"/>
<dbReference type="InterPro" id="IPR001077">
    <property type="entry name" value="COMT_C"/>
</dbReference>
<feature type="active site" description="Proton acceptor" evidence="4">
    <location>
        <position position="322"/>
    </location>
</feature>
<dbReference type="SUPFAM" id="SSF46785">
    <property type="entry name" value="Winged helix' DNA-binding domain"/>
    <property type="match status" value="1"/>
</dbReference>
<sequence>MATLSGFVPGAELDTSVAELSQAVRDLRSSAGLGAVDPKQRGKAIELAQTVLGSLKHPIEAMMDEYFGISFIMATRLFASLGGFEHIPSEEPISYNDLAKKLDSDTSLIKRVAWVLVANGLLKQVDSDKVTHTPRSKVFAGPHSLHPAFQYMASVSIPVLFALPDYFEKYGRKEPATRTHTPYSFAHGKPELTVWEVMRQDSDRNGVAEGMRAFGAFEKMMPMAGVYDFGWVAREAAADPAGTRALVVDVGASKGHVTKAICESTPGLPMSRCVLQDLPEVVAELEKADDPALRDAQKIAMDFHQEQPVKGALVYFIRRCLHDYGDEECVEILRVIADAMAPDSRLVIMEQIMSNPPIAMCAATDLFMMNLGGKERTVEGFGELASKAGLKISNVNLTEGFGLSAVECAQA</sequence>
<dbReference type="GO" id="GO:0008171">
    <property type="term" value="F:O-methyltransferase activity"/>
    <property type="evidence" value="ECO:0007669"/>
    <property type="project" value="InterPro"/>
</dbReference>
<evidence type="ECO:0000313" key="8">
    <source>
        <dbReference type="Proteomes" id="UP000006039"/>
    </source>
</evidence>
<dbReference type="GO" id="GO:0032259">
    <property type="term" value="P:methylation"/>
    <property type="evidence" value="ECO:0007669"/>
    <property type="project" value="UniProtKB-KW"/>
</dbReference>
<evidence type="ECO:0000313" key="7">
    <source>
        <dbReference type="EnsemblFungi" id="EJT80164"/>
    </source>
</evidence>
<organism evidence="6">
    <name type="scientific">Gaeumannomyces tritici (strain R3-111a-1)</name>
    <name type="common">Wheat and barley take-all root rot fungus</name>
    <name type="synonym">Gaeumannomyces graminis var. tritici</name>
    <dbReference type="NCBI Taxonomy" id="644352"/>
    <lineage>
        <taxon>Eukaryota</taxon>
        <taxon>Fungi</taxon>
        <taxon>Dikarya</taxon>
        <taxon>Ascomycota</taxon>
        <taxon>Pezizomycotina</taxon>
        <taxon>Sordariomycetes</taxon>
        <taxon>Sordariomycetidae</taxon>
        <taxon>Magnaporthales</taxon>
        <taxon>Magnaporthaceae</taxon>
        <taxon>Gaeumannomyces</taxon>
    </lineage>
</organism>
<evidence type="ECO:0000256" key="3">
    <source>
        <dbReference type="ARBA" id="ARBA00022691"/>
    </source>
</evidence>
<dbReference type="InterPro" id="IPR036390">
    <property type="entry name" value="WH_DNA-bd_sf"/>
</dbReference>
<keyword evidence="1" id="KW-0489">Methyltransferase</keyword>
<evidence type="ECO:0000256" key="2">
    <source>
        <dbReference type="ARBA" id="ARBA00022679"/>
    </source>
</evidence>
<keyword evidence="3" id="KW-0949">S-adenosyl-L-methionine</keyword>
<name>J3NFX4_GAET3</name>
<dbReference type="eggNOG" id="KOG3178">
    <property type="taxonomic scope" value="Eukaryota"/>
</dbReference>
<dbReference type="VEuPathDB" id="FungiDB:GGTG_00168"/>
<keyword evidence="8" id="KW-1185">Reference proteome</keyword>
<reference evidence="7" key="5">
    <citation type="submission" date="2018-04" db="UniProtKB">
        <authorList>
            <consortium name="EnsemblFungi"/>
        </authorList>
    </citation>
    <scope>IDENTIFICATION</scope>
    <source>
        <strain evidence="7">R3-111a-1</strain>
    </source>
</reference>
<dbReference type="Proteomes" id="UP000006039">
    <property type="component" value="Unassembled WGS sequence"/>
</dbReference>
<dbReference type="Gene3D" id="1.10.10.10">
    <property type="entry name" value="Winged helix-like DNA-binding domain superfamily/Winged helix DNA-binding domain"/>
    <property type="match status" value="1"/>
</dbReference>
<dbReference type="PIRSF" id="PIRSF005739">
    <property type="entry name" value="O-mtase"/>
    <property type="match status" value="1"/>
</dbReference>
<dbReference type="GeneID" id="20340626"/>
<reference evidence="7" key="4">
    <citation type="journal article" date="2015" name="G3 (Bethesda)">
        <title>Genome sequences of three phytopathogenic species of the Magnaporthaceae family of fungi.</title>
        <authorList>
            <person name="Okagaki L.H."/>
            <person name="Nunes C.C."/>
            <person name="Sailsbery J."/>
            <person name="Clay B."/>
            <person name="Brown D."/>
            <person name="John T."/>
            <person name="Oh Y."/>
            <person name="Young N."/>
            <person name="Fitzgerald M."/>
            <person name="Haas B.J."/>
            <person name="Zeng Q."/>
            <person name="Young S."/>
            <person name="Adiconis X."/>
            <person name="Fan L."/>
            <person name="Levin J.Z."/>
            <person name="Mitchell T.K."/>
            <person name="Okubara P.A."/>
            <person name="Farman M.L."/>
            <person name="Kohn L.M."/>
            <person name="Birren B."/>
            <person name="Ma L.-J."/>
            <person name="Dean R.A."/>
        </authorList>
    </citation>
    <scope>NUCLEOTIDE SEQUENCE</scope>
    <source>
        <strain evidence="7">R3-111a-1</strain>
    </source>
</reference>
<dbReference type="PROSITE" id="PS51683">
    <property type="entry name" value="SAM_OMT_II"/>
    <property type="match status" value="1"/>
</dbReference>
<dbReference type="AlphaFoldDB" id="J3NFX4"/>
<proteinExistence type="predicted"/>
<dbReference type="PANTHER" id="PTHR43712:SF16">
    <property type="entry name" value="O-METHYLTRANSFERASE ELCB"/>
    <property type="match status" value="1"/>
</dbReference>
<accession>J3NFX4</accession>
<dbReference type="EMBL" id="GL385395">
    <property type="protein sequence ID" value="EJT80164.1"/>
    <property type="molecule type" value="Genomic_DNA"/>
</dbReference>
<dbReference type="Pfam" id="PF00891">
    <property type="entry name" value="Methyltransf_2"/>
    <property type="match status" value="1"/>
</dbReference>
<evidence type="ECO:0000259" key="5">
    <source>
        <dbReference type="Pfam" id="PF00891"/>
    </source>
</evidence>
<evidence type="ECO:0000256" key="4">
    <source>
        <dbReference type="PIRSR" id="PIRSR005739-1"/>
    </source>
</evidence>
<feature type="domain" description="O-methyltransferase C-terminal" evidence="5">
    <location>
        <begin position="246"/>
        <end position="390"/>
    </location>
</feature>
<dbReference type="SUPFAM" id="SSF53335">
    <property type="entry name" value="S-adenosyl-L-methionine-dependent methyltransferases"/>
    <property type="match status" value="1"/>
</dbReference>
<dbReference type="STRING" id="644352.J3NFX4"/>
<reference evidence="6" key="2">
    <citation type="submission" date="2010-07" db="EMBL/GenBank/DDBJ databases">
        <authorList>
            <consortium name="The Broad Institute Genome Sequencing Platform"/>
            <consortium name="Broad Institute Genome Sequencing Center for Infectious Disease"/>
            <person name="Ma L.-J."/>
            <person name="Dead R."/>
            <person name="Young S."/>
            <person name="Zeng Q."/>
            <person name="Koehrsen M."/>
            <person name="Alvarado L."/>
            <person name="Berlin A."/>
            <person name="Chapman S.B."/>
            <person name="Chen Z."/>
            <person name="Freedman E."/>
            <person name="Gellesch M."/>
            <person name="Goldberg J."/>
            <person name="Griggs A."/>
            <person name="Gujja S."/>
            <person name="Heilman E.R."/>
            <person name="Heiman D."/>
            <person name="Hepburn T."/>
            <person name="Howarth C."/>
            <person name="Jen D."/>
            <person name="Larson L."/>
            <person name="Mehta T."/>
            <person name="Neiman D."/>
            <person name="Pearson M."/>
            <person name="Roberts A."/>
            <person name="Saif S."/>
            <person name="Shea T."/>
            <person name="Shenoy N."/>
            <person name="Sisk P."/>
            <person name="Stolte C."/>
            <person name="Sykes S."/>
            <person name="Walk T."/>
            <person name="White J."/>
            <person name="Yandava C."/>
            <person name="Haas B."/>
            <person name="Nusbaum C."/>
            <person name="Birren B."/>
        </authorList>
    </citation>
    <scope>NUCLEOTIDE SEQUENCE</scope>
    <source>
        <strain evidence="6">R3-111a-1</strain>
    </source>
</reference>
<evidence type="ECO:0000256" key="1">
    <source>
        <dbReference type="ARBA" id="ARBA00022603"/>
    </source>
</evidence>
<dbReference type="InterPro" id="IPR029063">
    <property type="entry name" value="SAM-dependent_MTases_sf"/>
</dbReference>
<dbReference type="InterPro" id="IPR036388">
    <property type="entry name" value="WH-like_DNA-bd_sf"/>
</dbReference>
<dbReference type="RefSeq" id="XP_009216173.1">
    <property type="nucleotide sequence ID" value="XM_009217909.1"/>
</dbReference>
<protein>
    <recommendedName>
        <fullName evidence="5">O-methyltransferase C-terminal domain-containing protein</fullName>
    </recommendedName>
</protein>